<keyword evidence="1" id="KW-0812">Transmembrane</keyword>
<feature type="domain" description="Membrane protein NfeD2 N-terminal transmembrane" evidence="2">
    <location>
        <begin position="1"/>
        <end position="99"/>
    </location>
</feature>
<feature type="transmembrane region" description="Helical" evidence="1">
    <location>
        <begin position="72"/>
        <end position="92"/>
    </location>
</feature>
<dbReference type="Gene3D" id="2.40.50.140">
    <property type="entry name" value="Nucleic acid-binding proteins"/>
    <property type="match status" value="1"/>
</dbReference>
<dbReference type="Proteomes" id="UP001597541">
    <property type="component" value="Unassembled WGS sequence"/>
</dbReference>
<keyword evidence="1" id="KW-1133">Transmembrane helix</keyword>
<dbReference type="GO" id="GO:0006508">
    <property type="term" value="P:proteolysis"/>
    <property type="evidence" value="ECO:0007669"/>
    <property type="project" value="UniProtKB-KW"/>
</dbReference>
<proteinExistence type="predicted"/>
<keyword evidence="4" id="KW-1185">Reference proteome</keyword>
<dbReference type="InterPro" id="IPR058653">
    <property type="entry name" value="NfeD2_TM"/>
</dbReference>
<name>A0ABW5PHL8_9BACL</name>
<evidence type="ECO:0000313" key="4">
    <source>
        <dbReference type="Proteomes" id="UP001597541"/>
    </source>
</evidence>
<gene>
    <name evidence="3" type="ORF">ACFSUF_15655</name>
</gene>
<accession>A0ABW5PHL8</accession>
<sequence length="186" mass="19250">MEQVYWSCLLGGALFAVVTVIFGDLISGLFDGLLDFLSVDFLQPMVLAGGITAFGGAGIMLGDYTALPALPVAGMSALIAVGTSAAVLFGYVKPMRNSETSVGYSMSDLVGRTGLVTVAVPVHGVGEVMVQVGAFQTNHIAASADGEALEAGSTAIVLEVRKHLLYVARFDAKYLTKGDGVFGIRV</sequence>
<keyword evidence="3" id="KW-0645">Protease</keyword>
<keyword evidence="1" id="KW-0472">Membrane</keyword>
<protein>
    <submittedName>
        <fullName evidence="3">Protease</fullName>
    </submittedName>
</protein>
<organism evidence="3 4">
    <name type="scientific">Paenibacillus gansuensis</name>
    <dbReference type="NCBI Taxonomy" id="306542"/>
    <lineage>
        <taxon>Bacteria</taxon>
        <taxon>Bacillati</taxon>
        <taxon>Bacillota</taxon>
        <taxon>Bacilli</taxon>
        <taxon>Bacillales</taxon>
        <taxon>Paenibacillaceae</taxon>
        <taxon>Paenibacillus</taxon>
    </lineage>
</organism>
<feature type="transmembrane region" description="Helical" evidence="1">
    <location>
        <begin position="12"/>
        <end position="34"/>
    </location>
</feature>
<comment type="caution">
    <text evidence="3">The sequence shown here is derived from an EMBL/GenBank/DDBJ whole genome shotgun (WGS) entry which is preliminary data.</text>
</comment>
<evidence type="ECO:0000256" key="1">
    <source>
        <dbReference type="SAM" id="Phobius"/>
    </source>
</evidence>
<feature type="transmembrane region" description="Helical" evidence="1">
    <location>
        <begin position="46"/>
        <end position="66"/>
    </location>
</feature>
<dbReference type="InterPro" id="IPR012340">
    <property type="entry name" value="NA-bd_OB-fold"/>
</dbReference>
<dbReference type="EMBL" id="JBHUME010000009">
    <property type="protein sequence ID" value="MFD2613852.1"/>
    <property type="molecule type" value="Genomic_DNA"/>
</dbReference>
<dbReference type="GO" id="GO:0008233">
    <property type="term" value="F:peptidase activity"/>
    <property type="evidence" value="ECO:0007669"/>
    <property type="project" value="UniProtKB-KW"/>
</dbReference>
<dbReference type="Pfam" id="PF25842">
    <property type="entry name" value="NfeD_TM"/>
    <property type="match status" value="1"/>
</dbReference>
<evidence type="ECO:0000259" key="2">
    <source>
        <dbReference type="Pfam" id="PF25842"/>
    </source>
</evidence>
<reference evidence="4" key="1">
    <citation type="journal article" date="2019" name="Int. J. Syst. Evol. Microbiol.">
        <title>The Global Catalogue of Microorganisms (GCM) 10K type strain sequencing project: providing services to taxonomists for standard genome sequencing and annotation.</title>
        <authorList>
            <consortium name="The Broad Institute Genomics Platform"/>
            <consortium name="The Broad Institute Genome Sequencing Center for Infectious Disease"/>
            <person name="Wu L."/>
            <person name="Ma J."/>
        </authorList>
    </citation>
    <scope>NUCLEOTIDE SEQUENCE [LARGE SCALE GENOMIC DNA]</scope>
    <source>
        <strain evidence="4">KCTC 3950</strain>
    </source>
</reference>
<dbReference type="RefSeq" id="WP_377604075.1">
    <property type="nucleotide sequence ID" value="NZ_JBHUME010000009.1"/>
</dbReference>
<keyword evidence="3" id="KW-0378">Hydrolase</keyword>
<evidence type="ECO:0000313" key="3">
    <source>
        <dbReference type="EMBL" id="MFD2613852.1"/>
    </source>
</evidence>